<evidence type="ECO:0000259" key="1">
    <source>
        <dbReference type="Pfam" id="PF00534"/>
    </source>
</evidence>
<name>A0A1B1YFY4_THEST</name>
<protein>
    <submittedName>
        <fullName evidence="4">Polysaccharide pyruvyl transferase CsaB</fullName>
    </submittedName>
</protein>
<dbReference type="EMBL" id="CP014672">
    <property type="protein sequence ID" value="ANW99653.1"/>
    <property type="molecule type" value="Genomic_DNA"/>
</dbReference>
<dbReference type="OrthoDB" id="3199616at2"/>
<dbReference type="PANTHER" id="PTHR36836">
    <property type="entry name" value="COLANIC ACID BIOSYNTHESIS PROTEIN WCAK"/>
    <property type="match status" value="1"/>
</dbReference>
<dbReference type="Pfam" id="PF04230">
    <property type="entry name" value="PS_pyruv_trans"/>
    <property type="match status" value="1"/>
</dbReference>
<reference evidence="4 5" key="1">
    <citation type="submission" date="2016-02" db="EMBL/GenBank/DDBJ databases">
        <title>Comparison of Clostridium stercorarium subspecies using comparative genomics and transcriptomics.</title>
        <authorList>
            <person name="Schellenberg J."/>
            <person name="Thallinger G."/>
            <person name="Levin D.B."/>
            <person name="Zhang X."/>
            <person name="Alvare G."/>
            <person name="Fristensky B."/>
            <person name="Sparling R."/>
        </authorList>
    </citation>
    <scope>NUCLEOTIDE SEQUENCE [LARGE SCALE GENOMIC DNA]</scope>
    <source>
        <strain evidence="4 5">DSM 2910</strain>
    </source>
</reference>
<feature type="domain" description="Glycosyltransferase subfamily 4-like N-terminal" evidence="3">
    <location>
        <begin position="13"/>
        <end position="168"/>
    </location>
</feature>
<evidence type="ECO:0000259" key="3">
    <source>
        <dbReference type="Pfam" id="PF13439"/>
    </source>
</evidence>
<accession>A0A1B1YFY4</accession>
<dbReference type="Gene3D" id="3.40.50.2000">
    <property type="entry name" value="Glycogen Phosphorylase B"/>
    <property type="match status" value="3"/>
</dbReference>
<dbReference type="Pfam" id="PF00534">
    <property type="entry name" value="Glycos_transf_1"/>
    <property type="match status" value="1"/>
</dbReference>
<dbReference type="InterPro" id="IPR001296">
    <property type="entry name" value="Glyco_trans_1"/>
</dbReference>
<dbReference type="RefSeq" id="WP_015360081.1">
    <property type="nucleotide sequence ID" value="NZ_CP014672.1"/>
</dbReference>
<dbReference type="SUPFAM" id="SSF53756">
    <property type="entry name" value="UDP-Glycosyltransferase/glycogen phosphorylase"/>
    <property type="match status" value="1"/>
</dbReference>
<proteinExistence type="predicted"/>
<evidence type="ECO:0000313" key="5">
    <source>
        <dbReference type="Proteomes" id="UP000092971"/>
    </source>
</evidence>
<keyword evidence="4" id="KW-0808">Transferase</keyword>
<dbReference type="InterPro" id="IPR019896">
    <property type="entry name" value="Polysacch_pyruvyl_Trfase_CsaB"/>
</dbReference>
<dbReference type="Proteomes" id="UP000092971">
    <property type="component" value="Chromosome"/>
</dbReference>
<feature type="domain" description="Glycosyl transferase family 1" evidence="1">
    <location>
        <begin position="188"/>
        <end position="346"/>
    </location>
</feature>
<dbReference type="PANTHER" id="PTHR36836:SF1">
    <property type="entry name" value="COLANIC ACID BIOSYNTHESIS PROTEIN WCAK"/>
    <property type="match status" value="1"/>
</dbReference>
<sequence>MKVLHLIGGGDEGGAKSHVLSLVQQLGNHISVKLISLRPGPFAEDAKKMGIDVEVIHTGNIFKDISLVRKIIENGRYDILHTHGAKANMIGVFMKKQTKIPVVSTIHSDYRLDYLNSIWKMYTFGLINTVSLRFLDYYVAVSNNFREMLIKRGFPPQRIYTVYNGIPFDKPVDIMPPEDFAKKYGFPIQPGDIFIGILARLDPVKGHTVFLDAAAKVAKKCPQARFLIGGPGDDLRPSLEKRASRLGISDKVFFLGKVTEPYSFFNLIDINVLASYSESFPYVILEGARMKKATVSSRVGGLEDLFVQGENGYLFTPGDSDALADYLIELICDEEKRRRFGENIYKSASERFSLKAMTETQLSIYSRIMKQVKKSKSDRKKYDIAILGYYGYRNSGDDAILKSIIGQLKQKNEELSIVVLSNDPHETRTLYKVQAVHRFNPFSVPAVLSKTRLFIAGGGTLIQDGTSSRSLWYYLFVLHLAKSKGARTVLLANGLGPLTGKGNRKVAARILNRMDAITLRDSNAYDELISLNVTKPVIKITADPALILTSCDLSAGARILRKEGIPADRKLVALCVRKWKKVKNAVQILASVADRIVTDFGATPVFISMQHPDDLRFSEKVLKQMKQKGYILSQRYTVDETLSVMGNMSLVIGMRLHSLIYAANLNIPMVGLAYEQKVGSFMESINQPYVDWNENFSMDELLAKLSDVWENPDRIKRELEEIKPQLEKMVIDSVDLTLSFLPADPK</sequence>
<dbReference type="CDD" id="cd03801">
    <property type="entry name" value="GT4_PimA-like"/>
    <property type="match status" value="1"/>
</dbReference>
<dbReference type="InterPro" id="IPR007345">
    <property type="entry name" value="Polysacch_pyruvyl_Trfase"/>
</dbReference>
<dbReference type="AlphaFoldDB" id="A0A1B1YFY4"/>
<dbReference type="InterPro" id="IPR028098">
    <property type="entry name" value="Glyco_trans_4-like_N"/>
</dbReference>
<feature type="domain" description="Polysaccharide pyruvyl transferase" evidence="2">
    <location>
        <begin position="394"/>
        <end position="675"/>
    </location>
</feature>
<dbReference type="NCBIfam" id="TIGR03609">
    <property type="entry name" value="S_layer_CsaB"/>
    <property type="match status" value="1"/>
</dbReference>
<dbReference type="Pfam" id="PF13439">
    <property type="entry name" value="Glyco_transf_4"/>
    <property type="match status" value="1"/>
</dbReference>
<gene>
    <name evidence="4" type="ORF">CSTERTH_11710</name>
</gene>
<evidence type="ECO:0000313" key="4">
    <source>
        <dbReference type="EMBL" id="ANW99653.1"/>
    </source>
</evidence>
<evidence type="ECO:0000259" key="2">
    <source>
        <dbReference type="Pfam" id="PF04230"/>
    </source>
</evidence>
<organism evidence="4 5">
    <name type="scientific">Thermoclostridium stercorarium subsp. thermolacticum DSM 2910</name>
    <dbReference type="NCBI Taxonomy" id="1121336"/>
    <lineage>
        <taxon>Bacteria</taxon>
        <taxon>Bacillati</taxon>
        <taxon>Bacillota</taxon>
        <taxon>Clostridia</taxon>
        <taxon>Eubacteriales</taxon>
        <taxon>Oscillospiraceae</taxon>
        <taxon>Thermoclostridium</taxon>
    </lineage>
</organism>
<dbReference type="GO" id="GO:0016757">
    <property type="term" value="F:glycosyltransferase activity"/>
    <property type="evidence" value="ECO:0007669"/>
    <property type="project" value="InterPro"/>
</dbReference>